<name>A0A9P0Q993_ACAOB</name>
<proteinExistence type="predicted"/>
<reference evidence="1" key="1">
    <citation type="submission" date="2022-03" db="EMBL/GenBank/DDBJ databases">
        <authorList>
            <person name="Sayadi A."/>
        </authorList>
    </citation>
    <scope>NUCLEOTIDE SEQUENCE</scope>
</reference>
<protein>
    <submittedName>
        <fullName evidence="1">Uncharacterized protein</fullName>
    </submittedName>
</protein>
<dbReference type="Proteomes" id="UP001152888">
    <property type="component" value="Unassembled WGS sequence"/>
</dbReference>
<keyword evidence="2" id="KW-1185">Reference proteome</keyword>
<comment type="caution">
    <text evidence="1">The sequence shown here is derived from an EMBL/GenBank/DDBJ whole genome shotgun (WGS) entry which is preliminary data.</text>
</comment>
<dbReference type="AlphaFoldDB" id="A0A9P0Q993"/>
<gene>
    <name evidence="1" type="ORF">ACAOBT_LOCUS33829</name>
</gene>
<accession>A0A9P0Q993</accession>
<evidence type="ECO:0000313" key="1">
    <source>
        <dbReference type="EMBL" id="CAH2014016.1"/>
    </source>
</evidence>
<dbReference type="EMBL" id="CAKOFQ010008409">
    <property type="protein sequence ID" value="CAH2014016.1"/>
    <property type="molecule type" value="Genomic_DNA"/>
</dbReference>
<sequence>MRCRNKCSAVSVKNTDRHAFVVCQDHIRLLVCRRMIKVDEDDPVGGELFTLLNDISFQMAQMLK</sequence>
<evidence type="ECO:0000313" key="2">
    <source>
        <dbReference type="Proteomes" id="UP001152888"/>
    </source>
</evidence>
<organism evidence="1 2">
    <name type="scientific">Acanthoscelides obtectus</name>
    <name type="common">Bean weevil</name>
    <name type="synonym">Bruchus obtectus</name>
    <dbReference type="NCBI Taxonomy" id="200917"/>
    <lineage>
        <taxon>Eukaryota</taxon>
        <taxon>Metazoa</taxon>
        <taxon>Ecdysozoa</taxon>
        <taxon>Arthropoda</taxon>
        <taxon>Hexapoda</taxon>
        <taxon>Insecta</taxon>
        <taxon>Pterygota</taxon>
        <taxon>Neoptera</taxon>
        <taxon>Endopterygota</taxon>
        <taxon>Coleoptera</taxon>
        <taxon>Polyphaga</taxon>
        <taxon>Cucujiformia</taxon>
        <taxon>Chrysomeloidea</taxon>
        <taxon>Chrysomelidae</taxon>
        <taxon>Bruchinae</taxon>
        <taxon>Bruchini</taxon>
        <taxon>Acanthoscelides</taxon>
    </lineage>
</organism>